<protein>
    <submittedName>
        <fullName evidence="2">Uncharacterized protein</fullName>
    </submittedName>
</protein>
<feature type="region of interest" description="Disordered" evidence="1">
    <location>
        <begin position="1"/>
        <end position="29"/>
    </location>
</feature>
<feature type="compositionally biased region" description="Basic and acidic residues" evidence="1">
    <location>
        <begin position="9"/>
        <end position="19"/>
    </location>
</feature>
<evidence type="ECO:0000313" key="3">
    <source>
        <dbReference type="Proteomes" id="UP001628124"/>
    </source>
</evidence>
<dbReference type="RefSeq" id="WP_412708061.1">
    <property type="nucleotide sequence ID" value="NZ_BAABMM010000027.1"/>
</dbReference>
<organism evidence="2 3">
    <name type="scientific">Candidatus Rickettsia kedanie</name>
    <dbReference type="NCBI Taxonomy" id="3115352"/>
    <lineage>
        <taxon>Bacteria</taxon>
        <taxon>Pseudomonadati</taxon>
        <taxon>Pseudomonadota</taxon>
        <taxon>Alphaproteobacteria</taxon>
        <taxon>Rickettsiales</taxon>
        <taxon>Rickettsiaceae</taxon>
        <taxon>Rickettsieae</taxon>
        <taxon>Rickettsia</taxon>
        <taxon>spotted fever group</taxon>
    </lineage>
</organism>
<proteinExistence type="predicted"/>
<dbReference type="EMBL" id="BAABMM010000027">
    <property type="protein sequence ID" value="GAA5252390.1"/>
    <property type="molecule type" value="Genomic_DNA"/>
</dbReference>
<evidence type="ECO:0000313" key="2">
    <source>
        <dbReference type="EMBL" id="GAA5252390.1"/>
    </source>
</evidence>
<sequence>MAQDNMPKSVKDRIKEWDNKTNTSDTPPKKIQNRLFLQNLLLRKSRHGTRNIKKQTDLTTHSQALDIFVDTPSPQVETQKPIIFSKPFPERTKVPEETPKKQSNLTVQEKIEKFFKIIILIPKMLLFWNLAAI</sequence>
<comment type="caution">
    <text evidence="2">The sequence shown here is derived from an EMBL/GenBank/DDBJ whole genome shotgun (WGS) entry which is preliminary data.</text>
</comment>
<reference evidence="2 3" key="1">
    <citation type="journal article" date="2024" name="Microbiol. Immunol.">
        <title>Discovery of a novel spotted fever group Rickettsia, 'Candidatus Rickettsia kedanie,' in unfed larval chigger mites, Leptotrombidium scutellare.</title>
        <authorList>
            <person name="Ogawa M."/>
            <person name="Matsutani M."/>
            <person name="Katayama T."/>
            <person name="Takada N."/>
            <person name="Noda S."/>
            <person name="Takahashi M."/>
            <person name="Kageyama D."/>
            <person name="Hanaoka N."/>
            <person name="Ebihara H."/>
        </authorList>
    </citation>
    <scope>NUCLEOTIDE SEQUENCE [LARGE SCALE GENOMIC DNA]</scope>
    <source>
        <strain evidence="2 3">KNCP2-13</strain>
    </source>
</reference>
<name>A0ABP9TX40_9RICK</name>
<gene>
    <name evidence="2" type="ORF">KNCP2_06780</name>
</gene>
<keyword evidence="3" id="KW-1185">Reference proteome</keyword>
<accession>A0ABP9TX40</accession>
<dbReference type="Proteomes" id="UP001628124">
    <property type="component" value="Unassembled WGS sequence"/>
</dbReference>
<evidence type="ECO:0000256" key="1">
    <source>
        <dbReference type="SAM" id="MobiDB-lite"/>
    </source>
</evidence>